<dbReference type="SUPFAM" id="SSF55298">
    <property type="entry name" value="YjgF-like"/>
    <property type="match status" value="1"/>
</dbReference>
<proteinExistence type="inferred from homology"/>
<dbReference type="GO" id="GO:0005829">
    <property type="term" value="C:cytosol"/>
    <property type="evidence" value="ECO:0007669"/>
    <property type="project" value="TreeGrafter"/>
</dbReference>
<dbReference type="RefSeq" id="WP_097077628.1">
    <property type="nucleotide sequence ID" value="NZ_BAABHT010000020.1"/>
</dbReference>
<evidence type="ECO:0000313" key="2">
    <source>
        <dbReference type="EMBL" id="SNX43319.1"/>
    </source>
</evidence>
<dbReference type="AlphaFoldDB" id="A0A240E539"/>
<dbReference type="InterPro" id="IPR035959">
    <property type="entry name" value="RutC-like_sf"/>
</dbReference>
<dbReference type="GO" id="GO:0019239">
    <property type="term" value="F:deaminase activity"/>
    <property type="evidence" value="ECO:0007669"/>
    <property type="project" value="TreeGrafter"/>
</dbReference>
<dbReference type="Proteomes" id="UP000219042">
    <property type="component" value="Unassembled WGS sequence"/>
</dbReference>
<accession>A0A240E539</accession>
<name>A0A240E539_9GAMM</name>
<organism evidence="2 3">
    <name type="scientific">Acinetobacter puyangensis</name>
    <dbReference type="NCBI Taxonomy" id="1096779"/>
    <lineage>
        <taxon>Bacteria</taxon>
        <taxon>Pseudomonadati</taxon>
        <taxon>Pseudomonadota</taxon>
        <taxon>Gammaproteobacteria</taxon>
        <taxon>Moraxellales</taxon>
        <taxon>Moraxellaceae</taxon>
        <taxon>Acinetobacter</taxon>
    </lineage>
</organism>
<dbReference type="Gene3D" id="3.30.1330.40">
    <property type="entry name" value="RutC-like"/>
    <property type="match status" value="1"/>
</dbReference>
<sequence length="144" mass="16689">MLNHTKSLIQIENPKTLYDPTQYAYSHMTRIRLKDVEEIIHIAGQGGEHLSGHMPFSFEQQCDGVFYNIQQALNIAQLDWANIAKMTILVVEHDRQKHLKLIACMRHYFQQNRFPACTLIPVQSLALPNMLIEIDATAYRFTPH</sequence>
<keyword evidence="3" id="KW-1185">Reference proteome</keyword>
<dbReference type="InterPro" id="IPR006175">
    <property type="entry name" value="YjgF/YER057c/UK114"/>
</dbReference>
<dbReference type="EMBL" id="OANT01000001">
    <property type="protein sequence ID" value="SNX43319.1"/>
    <property type="molecule type" value="Genomic_DNA"/>
</dbReference>
<dbReference type="OrthoDB" id="573013at2"/>
<dbReference type="CDD" id="cd00448">
    <property type="entry name" value="YjgF_YER057c_UK114_family"/>
    <property type="match status" value="1"/>
</dbReference>
<protein>
    <submittedName>
        <fullName evidence="2">Enamine deaminase RidA, house cleaning of reactive enamine intermediates, YjgF/YER057c/UK114 family</fullName>
    </submittedName>
</protein>
<comment type="similarity">
    <text evidence="1">Belongs to the RutC family.</text>
</comment>
<evidence type="ECO:0000256" key="1">
    <source>
        <dbReference type="ARBA" id="ARBA00010552"/>
    </source>
</evidence>
<gene>
    <name evidence="2" type="ORF">SAMN05421731_101355</name>
</gene>
<reference evidence="3" key="1">
    <citation type="submission" date="2016-09" db="EMBL/GenBank/DDBJ databases">
        <authorList>
            <person name="Varghese N."/>
            <person name="Submissions S."/>
        </authorList>
    </citation>
    <scope>NUCLEOTIDE SEQUENCE [LARGE SCALE GENOMIC DNA]</scope>
    <source>
        <strain evidence="3">ANC 4466</strain>
    </source>
</reference>
<evidence type="ECO:0000313" key="3">
    <source>
        <dbReference type="Proteomes" id="UP000219042"/>
    </source>
</evidence>
<dbReference type="PANTHER" id="PTHR11803">
    <property type="entry name" value="2-IMINOBUTANOATE/2-IMINOPROPANOATE DEAMINASE RIDA"/>
    <property type="match status" value="1"/>
</dbReference>
<dbReference type="Pfam" id="PF01042">
    <property type="entry name" value="Ribonuc_L-PSP"/>
    <property type="match status" value="1"/>
</dbReference>
<dbReference type="PANTHER" id="PTHR11803:SF58">
    <property type="entry name" value="PROTEIN HMF1-RELATED"/>
    <property type="match status" value="1"/>
</dbReference>